<protein>
    <submittedName>
        <fullName evidence="1">Uncharacterized protein</fullName>
    </submittedName>
</protein>
<accession>A0A0E2HB72</accession>
<dbReference type="RefSeq" id="WP_002595798.1">
    <property type="nucleotide sequence ID" value="NZ_KB851020.1"/>
</dbReference>
<sequence>MSRPAEQEILEILDAYKDAPMVNPNKVYPPLPPAENITPLMRIPEKMCITETLPRK</sequence>
<name>A0A0E2HB72_9FIRM</name>
<dbReference type="GeneID" id="57963110"/>
<evidence type="ECO:0000313" key="2">
    <source>
        <dbReference type="Proteomes" id="UP000013085"/>
    </source>
</evidence>
<reference evidence="1 2" key="1">
    <citation type="submission" date="2013-01" db="EMBL/GenBank/DDBJ databases">
        <title>The Genome Sequence of Clostridium clostridioforme 90A8.</title>
        <authorList>
            <consortium name="The Broad Institute Genome Sequencing Platform"/>
            <person name="Earl A."/>
            <person name="Ward D."/>
            <person name="Feldgarden M."/>
            <person name="Gevers D."/>
            <person name="Courvalin P."/>
            <person name="Lambert T."/>
            <person name="Walker B."/>
            <person name="Young S.K."/>
            <person name="Zeng Q."/>
            <person name="Gargeya S."/>
            <person name="Fitzgerald M."/>
            <person name="Haas B."/>
            <person name="Abouelleil A."/>
            <person name="Alvarado L."/>
            <person name="Arachchi H.M."/>
            <person name="Berlin A.M."/>
            <person name="Chapman S.B."/>
            <person name="Dewar J."/>
            <person name="Goldberg J."/>
            <person name="Griggs A."/>
            <person name="Gujja S."/>
            <person name="Hansen M."/>
            <person name="Howarth C."/>
            <person name="Imamovic A."/>
            <person name="Larimer J."/>
            <person name="McCowan C."/>
            <person name="Murphy C."/>
            <person name="Neiman D."/>
            <person name="Pearson M."/>
            <person name="Priest M."/>
            <person name="Roberts A."/>
            <person name="Saif S."/>
            <person name="Shea T."/>
            <person name="Sisk P."/>
            <person name="Sykes S."/>
            <person name="Wortman J."/>
            <person name="Nusbaum C."/>
            <person name="Birren B."/>
        </authorList>
    </citation>
    <scope>NUCLEOTIDE SEQUENCE [LARGE SCALE GENOMIC DNA]</scope>
    <source>
        <strain evidence="1 2">90A8</strain>
    </source>
</reference>
<organism evidence="1 2">
    <name type="scientific">[Clostridium] clostridioforme 90A8</name>
    <dbReference type="NCBI Taxonomy" id="999408"/>
    <lineage>
        <taxon>Bacteria</taxon>
        <taxon>Bacillati</taxon>
        <taxon>Bacillota</taxon>
        <taxon>Clostridia</taxon>
        <taxon>Lachnospirales</taxon>
        <taxon>Lachnospiraceae</taxon>
        <taxon>Enterocloster</taxon>
    </lineage>
</organism>
<dbReference type="HOGENOM" id="CLU_3006071_0_0_9"/>
<dbReference type="EMBL" id="AGYR01000026">
    <property type="protein sequence ID" value="ENZ14091.1"/>
    <property type="molecule type" value="Genomic_DNA"/>
</dbReference>
<evidence type="ECO:0000313" key="1">
    <source>
        <dbReference type="EMBL" id="ENZ14091.1"/>
    </source>
</evidence>
<dbReference type="Proteomes" id="UP000013085">
    <property type="component" value="Unassembled WGS sequence"/>
</dbReference>
<dbReference type="AlphaFoldDB" id="A0A0E2HB72"/>
<dbReference type="PATRIC" id="fig|999408.3.peg.2570"/>
<proteinExistence type="predicted"/>
<gene>
    <name evidence="1" type="ORF">HMPREF1090_02383</name>
</gene>
<comment type="caution">
    <text evidence="1">The sequence shown here is derived from an EMBL/GenBank/DDBJ whole genome shotgun (WGS) entry which is preliminary data.</text>
</comment>